<protein>
    <recommendedName>
        <fullName evidence="2">Fibronectin type-III domain-containing protein</fullName>
    </recommendedName>
</protein>
<keyword evidence="1" id="KW-0812">Transmembrane</keyword>
<dbReference type="Proteomes" id="UP000694580">
    <property type="component" value="Chromosome 11"/>
</dbReference>
<dbReference type="Pfam" id="PF01108">
    <property type="entry name" value="Tissue_fac"/>
    <property type="match status" value="1"/>
</dbReference>
<keyword evidence="1" id="KW-1133">Transmembrane helix</keyword>
<evidence type="ECO:0000256" key="1">
    <source>
        <dbReference type="SAM" id="Phobius"/>
    </source>
</evidence>
<gene>
    <name evidence="3" type="primary">LOC114799591</name>
</gene>
<organism evidence="3 4">
    <name type="scientific">Denticeps clupeoides</name>
    <name type="common">denticle herring</name>
    <dbReference type="NCBI Taxonomy" id="299321"/>
    <lineage>
        <taxon>Eukaryota</taxon>
        <taxon>Metazoa</taxon>
        <taxon>Chordata</taxon>
        <taxon>Craniata</taxon>
        <taxon>Vertebrata</taxon>
        <taxon>Euteleostomi</taxon>
        <taxon>Actinopterygii</taxon>
        <taxon>Neopterygii</taxon>
        <taxon>Teleostei</taxon>
        <taxon>Clupei</taxon>
        <taxon>Clupeiformes</taxon>
        <taxon>Denticipitoidei</taxon>
        <taxon>Denticipitidae</taxon>
        <taxon>Denticeps</taxon>
    </lineage>
</organism>
<dbReference type="PANTHER" id="PTHR20859:SF85">
    <property type="entry name" value="INTERFERON ALPHA_BETA RECEPTOR 1 ISOFORM X1"/>
    <property type="match status" value="1"/>
</dbReference>
<dbReference type="GO" id="GO:0005886">
    <property type="term" value="C:plasma membrane"/>
    <property type="evidence" value="ECO:0007669"/>
    <property type="project" value="TreeGrafter"/>
</dbReference>
<dbReference type="InterPro" id="IPR003961">
    <property type="entry name" value="FN3_dom"/>
</dbReference>
<feature type="transmembrane region" description="Helical" evidence="1">
    <location>
        <begin position="15"/>
        <end position="35"/>
    </location>
</feature>
<dbReference type="GO" id="GO:0004896">
    <property type="term" value="F:cytokine receptor activity"/>
    <property type="evidence" value="ECO:0007669"/>
    <property type="project" value="TreeGrafter"/>
</dbReference>
<dbReference type="PANTHER" id="PTHR20859">
    <property type="entry name" value="INTERFERON/INTERLEUKIN RECEPTOR"/>
    <property type="match status" value="1"/>
</dbReference>
<reference evidence="3" key="3">
    <citation type="submission" date="2025-09" db="UniProtKB">
        <authorList>
            <consortium name="Ensembl"/>
        </authorList>
    </citation>
    <scope>IDENTIFICATION</scope>
</reference>
<dbReference type="InterPro" id="IPR050650">
    <property type="entry name" value="Type-II_Cytokine-TF_Rcpt"/>
</dbReference>
<dbReference type="AlphaFoldDB" id="A0AAY4ATI4"/>
<sequence>MLFFLNLLLEKTVCLGNYFFIVNFLCTSLSAYGLVPSPYNLWMDAINTRYILRWDWNSSTHNNTASFETQYKYSHETIWSRTACEKRSLCCDLSSLLAYSGSYVLRVKARVKGENSAWRNISFTPDEDALLGPPSLVDVAGGMAMITVSLNGPLTETGQQMSSIMSSNIKYREKADQHFLLQRLKAGVEYCLRVCAFSFEYGKNSTYTDTRCIWTQGKELRKGIDLVNVIGVWRTH</sequence>
<reference evidence="3 4" key="1">
    <citation type="submission" date="2020-06" db="EMBL/GenBank/DDBJ databases">
        <authorList>
            <consortium name="Wellcome Sanger Institute Data Sharing"/>
        </authorList>
    </citation>
    <scope>NUCLEOTIDE SEQUENCE [LARGE SCALE GENOMIC DNA]</scope>
</reference>
<keyword evidence="4" id="KW-1185">Reference proteome</keyword>
<evidence type="ECO:0000313" key="4">
    <source>
        <dbReference type="Proteomes" id="UP000694580"/>
    </source>
</evidence>
<feature type="domain" description="Fibronectin type-III" evidence="2">
    <location>
        <begin position="24"/>
        <end position="118"/>
    </location>
</feature>
<dbReference type="InterPro" id="IPR036116">
    <property type="entry name" value="FN3_sf"/>
</dbReference>
<dbReference type="GeneTree" id="ENSGT00940000158406"/>
<evidence type="ECO:0000313" key="3">
    <source>
        <dbReference type="Ensembl" id="ENSDCDP00010011665.1"/>
    </source>
</evidence>
<keyword evidence="1" id="KW-0472">Membrane</keyword>
<accession>A0AAY4ATI4</accession>
<dbReference type="Ensembl" id="ENSDCDT00010012211.1">
    <property type="protein sequence ID" value="ENSDCDP00010011665.1"/>
    <property type="gene ID" value="ENSDCDG00010005184.1"/>
</dbReference>
<proteinExistence type="predicted"/>
<evidence type="ECO:0000259" key="2">
    <source>
        <dbReference type="Pfam" id="PF01108"/>
    </source>
</evidence>
<name>A0AAY4ATI4_9TELE</name>
<reference evidence="3" key="2">
    <citation type="submission" date="2025-08" db="UniProtKB">
        <authorList>
            <consortium name="Ensembl"/>
        </authorList>
    </citation>
    <scope>IDENTIFICATION</scope>
</reference>
<dbReference type="Gene3D" id="2.60.40.10">
    <property type="entry name" value="Immunoglobulins"/>
    <property type="match status" value="1"/>
</dbReference>
<dbReference type="SUPFAM" id="SSF49265">
    <property type="entry name" value="Fibronectin type III"/>
    <property type="match status" value="2"/>
</dbReference>
<dbReference type="InterPro" id="IPR013783">
    <property type="entry name" value="Ig-like_fold"/>
</dbReference>